<dbReference type="EMBL" id="BAAALT010000090">
    <property type="protein sequence ID" value="GAA1808020.1"/>
    <property type="molecule type" value="Genomic_DNA"/>
</dbReference>
<organism evidence="1 2">
    <name type="scientific">Luedemannella flava</name>
    <dbReference type="NCBI Taxonomy" id="349316"/>
    <lineage>
        <taxon>Bacteria</taxon>
        <taxon>Bacillati</taxon>
        <taxon>Actinomycetota</taxon>
        <taxon>Actinomycetes</taxon>
        <taxon>Micromonosporales</taxon>
        <taxon>Micromonosporaceae</taxon>
        <taxon>Luedemannella</taxon>
    </lineage>
</organism>
<accession>A0ABN2M347</accession>
<evidence type="ECO:0008006" key="3">
    <source>
        <dbReference type="Google" id="ProtNLM"/>
    </source>
</evidence>
<dbReference type="SUPFAM" id="SSF140453">
    <property type="entry name" value="EsxAB dimer-like"/>
    <property type="match status" value="1"/>
</dbReference>
<reference evidence="1 2" key="1">
    <citation type="journal article" date="2019" name="Int. J. Syst. Evol. Microbiol.">
        <title>The Global Catalogue of Microorganisms (GCM) 10K type strain sequencing project: providing services to taxonomists for standard genome sequencing and annotation.</title>
        <authorList>
            <consortium name="The Broad Institute Genomics Platform"/>
            <consortium name="The Broad Institute Genome Sequencing Center for Infectious Disease"/>
            <person name="Wu L."/>
            <person name="Ma J."/>
        </authorList>
    </citation>
    <scope>NUCLEOTIDE SEQUENCE [LARGE SCALE GENOMIC DNA]</scope>
    <source>
        <strain evidence="1 2">JCM 13250</strain>
    </source>
</reference>
<evidence type="ECO:0000313" key="2">
    <source>
        <dbReference type="Proteomes" id="UP001500218"/>
    </source>
</evidence>
<name>A0ABN2M347_9ACTN</name>
<keyword evidence="2" id="KW-1185">Reference proteome</keyword>
<sequence length="122" mass="12332">MNGLTTTPGVGSVHATQQQLTAMAQKCEETGQSLASGMAQLIQRIESLSGTAMAGAANNALQGASVQLNEGLKKILNALDELAGKMSNASSQFGVHDEDAANEIKAAAAATGDSSVMSILRG</sequence>
<dbReference type="InterPro" id="IPR036689">
    <property type="entry name" value="ESAT-6-like_sf"/>
</dbReference>
<dbReference type="Proteomes" id="UP001500218">
    <property type="component" value="Unassembled WGS sequence"/>
</dbReference>
<protein>
    <recommendedName>
        <fullName evidence="3">WXG100 family type VII secretion target</fullName>
    </recommendedName>
</protein>
<dbReference type="InterPro" id="IPR010310">
    <property type="entry name" value="T7SS_ESAT-6-like"/>
</dbReference>
<dbReference type="Gene3D" id="1.10.287.1060">
    <property type="entry name" value="ESAT-6-like"/>
    <property type="match status" value="1"/>
</dbReference>
<proteinExistence type="predicted"/>
<comment type="caution">
    <text evidence="1">The sequence shown here is derived from an EMBL/GenBank/DDBJ whole genome shotgun (WGS) entry which is preliminary data.</text>
</comment>
<evidence type="ECO:0000313" key="1">
    <source>
        <dbReference type="EMBL" id="GAA1808020.1"/>
    </source>
</evidence>
<gene>
    <name evidence="1" type="ORF">GCM10009682_32290</name>
</gene>
<dbReference type="Pfam" id="PF06013">
    <property type="entry name" value="WXG100"/>
    <property type="match status" value="1"/>
</dbReference>